<protein>
    <submittedName>
        <fullName evidence="2">Uncharacterized protein</fullName>
    </submittedName>
</protein>
<reference evidence="2 3" key="1">
    <citation type="journal article" date="2015" name="Genome Announc.">
        <title>Complete Genome Sequence of Pseudoxanthomonas suwonensis Strain J1, a Cellulose-Degrading Bacterium Isolated from Leaf- and Wood-Enriched Soil.</title>
        <authorList>
            <person name="Hou L."/>
            <person name="Jiang J."/>
            <person name="Xu Z."/>
            <person name="Zhou Y."/>
            <person name="Leung F.C."/>
        </authorList>
    </citation>
    <scope>NUCLEOTIDE SEQUENCE [LARGE SCALE GENOMIC DNA]</scope>
    <source>
        <strain evidence="2 3">J1</strain>
    </source>
</reference>
<dbReference type="AlphaFoldDB" id="A0A0E3Z114"/>
<dbReference type="Proteomes" id="UP000033067">
    <property type="component" value="Chromosome"/>
</dbReference>
<proteinExistence type="predicted"/>
<keyword evidence="3" id="KW-1185">Reference proteome</keyword>
<dbReference type="RefSeq" id="WP_052631854.1">
    <property type="nucleotide sequence ID" value="NZ_CP011144.1"/>
</dbReference>
<feature type="compositionally biased region" description="Basic and acidic residues" evidence="1">
    <location>
        <begin position="21"/>
        <end position="41"/>
    </location>
</feature>
<gene>
    <name evidence="2" type="ORF">WQ53_09020</name>
</gene>
<accession>A0A0E3Z114</accession>
<sequence>MQQLPLAVTDARSNFVQQRPGKADRRDGKEQAGDAERNRDTDAEETVLMWSRVLDMDPDDVRVAIGLVGSSPAALYGHFNLE</sequence>
<dbReference type="EMBL" id="CP011144">
    <property type="protein sequence ID" value="AKC86873.1"/>
    <property type="molecule type" value="Genomic_DNA"/>
</dbReference>
<dbReference type="PATRIC" id="fig|314722.6.peg.1934"/>
<feature type="region of interest" description="Disordered" evidence="1">
    <location>
        <begin position="1"/>
        <end position="43"/>
    </location>
</feature>
<evidence type="ECO:0000313" key="3">
    <source>
        <dbReference type="Proteomes" id="UP000033067"/>
    </source>
</evidence>
<evidence type="ECO:0000256" key="1">
    <source>
        <dbReference type="SAM" id="MobiDB-lite"/>
    </source>
</evidence>
<evidence type="ECO:0000313" key="2">
    <source>
        <dbReference type="EMBL" id="AKC86873.1"/>
    </source>
</evidence>
<name>A0A0E3Z114_9GAMM</name>
<organism evidence="2 3">
    <name type="scientific">Pseudoxanthomonas suwonensis</name>
    <dbReference type="NCBI Taxonomy" id="314722"/>
    <lineage>
        <taxon>Bacteria</taxon>
        <taxon>Pseudomonadati</taxon>
        <taxon>Pseudomonadota</taxon>
        <taxon>Gammaproteobacteria</taxon>
        <taxon>Lysobacterales</taxon>
        <taxon>Lysobacteraceae</taxon>
        <taxon>Pseudoxanthomonas</taxon>
    </lineage>
</organism>
<dbReference type="KEGG" id="psuw:WQ53_09020"/>